<organism evidence="2 3">
    <name type="scientific">Solanum bulbocastanum</name>
    <name type="common">Wild potato</name>
    <dbReference type="NCBI Taxonomy" id="147425"/>
    <lineage>
        <taxon>Eukaryota</taxon>
        <taxon>Viridiplantae</taxon>
        <taxon>Streptophyta</taxon>
        <taxon>Embryophyta</taxon>
        <taxon>Tracheophyta</taxon>
        <taxon>Spermatophyta</taxon>
        <taxon>Magnoliopsida</taxon>
        <taxon>eudicotyledons</taxon>
        <taxon>Gunneridae</taxon>
        <taxon>Pentapetalae</taxon>
        <taxon>asterids</taxon>
        <taxon>lamiids</taxon>
        <taxon>Solanales</taxon>
        <taxon>Solanaceae</taxon>
        <taxon>Solanoideae</taxon>
        <taxon>Solaneae</taxon>
        <taxon>Solanum</taxon>
    </lineage>
</organism>
<dbReference type="EMBL" id="JBANQN010000009">
    <property type="protein sequence ID" value="KAK6779772.1"/>
    <property type="molecule type" value="Genomic_DNA"/>
</dbReference>
<sequence>MGRGRPHRDTQKHRDEEISHGIAMNSIKP</sequence>
<feature type="compositionally biased region" description="Basic and acidic residues" evidence="1">
    <location>
        <begin position="7"/>
        <end position="19"/>
    </location>
</feature>
<name>A0AAN8Y5D3_SOLBU</name>
<gene>
    <name evidence="2" type="ORF">RDI58_021956</name>
</gene>
<dbReference type="Proteomes" id="UP001371456">
    <property type="component" value="Unassembled WGS sequence"/>
</dbReference>
<dbReference type="AlphaFoldDB" id="A0AAN8Y5D3"/>
<evidence type="ECO:0000313" key="3">
    <source>
        <dbReference type="Proteomes" id="UP001371456"/>
    </source>
</evidence>
<evidence type="ECO:0000256" key="1">
    <source>
        <dbReference type="SAM" id="MobiDB-lite"/>
    </source>
</evidence>
<feature type="region of interest" description="Disordered" evidence="1">
    <location>
        <begin position="1"/>
        <end position="29"/>
    </location>
</feature>
<keyword evidence="3" id="KW-1185">Reference proteome</keyword>
<reference evidence="2 3" key="1">
    <citation type="submission" date="2024-02" db="EMBL/GenBank/DDBJ databases">
        <title>de novo genome assembly of Solanum bulbocastanum strain 11H21.</title>
        <authorList>
            <person name="Hosaka A.J."/>
        </authorList>
    </citation>
    <scope>NUCLEOTIDE SEQUENCE [LARGE SCALE GENOMIC DNA]</scope>
    <source>
        <tissue evidence="2">Young leaves</tissue>
    </source>
</reference>
<proteinExistence type="predicted"/>
<accession>A0AAN8Y5D3</accession>
<evidence type="ECO:0000313" key="2">
    <source>
        <dbReference type="EMBL" id="KAK6779772.1"/>
    </source>
</evidence>
<comment type="caution">
    <text evidence="2">The sequence shown here is derived from an EMBL/GenBank/DDBJ whole genome shotgun (WGS) entry which is preliminary data.</text>
</comment>
<protein>
    <submittedName>
        <fullName evidence="2">Uncharacterized protein</fullName>
    </submittedName>
</protein>